<dbReference type="Pfam" id="PF13419">
    <property type="entry name" value="HAD_2"/>
    <property type="match status" value="1"/>
</dbReference>
<dbReference type="CDD" id="cd07505">
    <property type="entry name" value="HAD_BPGM-like"/>
    <property type="match status" value="1"/>
</dbReference>
<dbReference type="Gene3D" id="1.10.150.240">
    <property type="entry name" value="Putative phosphatase, domain 2"/>
    <property type="match status" value="1"/>
</dbReference>
<dbReference type="PANTHER" id="PTHR18901:SF38">
    <property type="entry name" value="PSEUDOURIDINE-5'-PHOSPHATASE"/>
    <property type="match status" value="1"/>
</dbReference>
<gene>
    <name evidence="1" type="ORF">UFOPK3342_00418</name>
</gene>
<dbReference type="PRINTS" id="PR00413">
    <property type="entry name" value="HADHALOGNASE"/>
</dbReference>
<dbReference type="InterPro" id="IPR023198">
    <property type="entry name" value="PGP-like_dom2"/>
</dbReference>
<organism evidence="1">
    <name type="scientific">freshwater metagenome</name>
    <dbReference type="NCBI Taxonomy" id="449393"/>
    <lineage>
        <taxon>unclassified sequences</taxon>
        <taxon>metagenomes</taxon>
        <taxon>ecological metagenomes</taxon>
    </lineage>
</organism>
<sequence length="242" mass="26796">MYLHSAKPYGNLLQVKNSLASEFFEAVFFDMDGLLVDSEPLWLESETEITGRYGYAWSDKDQVACLGGPLSKVGEYMYERCGREQSPEFFTQTLIEVQSSKLRGKTPLMPGAIELVQELQSKGVATGLVSASPRNIVNAVLENLHENPFPFTISSDDVVNTKPHPDAYLLAAQKAGAQIQHSLIFEDSLTGIAAAKSSGAWLIAVPHLVYVEEEERIRRIGSLSEMSFSKLQELYANFNAEI</sequence>
<evidence type="ECO:0000313" key="1">
    <source>
        <dbReference type="EMBL" id="CAB4860961.1"/>
    </source>
</evidence>
<dbReference type="Gene3D" id="3.40.50.1000">
    <property type="entry name" value="HAD superfamily/HAD-like"/>
    <property type="match status" value="1"/>
</dbReference>
<dbReference type="SFLD" id="SFLDS00003">
    <property type="entry name" value="Haloacid_Dehalogenase"/>
    <property type="match status" value="1"/>
</dbReference>
<dbReference type="InterPro" id="IPR006439">
    <property type="entry name" value="HAD-SF_hydro_IA"/>
</dbReference>
<dbReference type="PANTHER" id="PTHR18901">
    <property type="entry name" value="2-DEOXYGLUCOSE-6-PHOSPHATE PHOSPHATASE 2"/>
    <property type="match status" value="1"/>
</dbReference>
<dbReference type="SUPFAM" id="SSF56784">
    <property type="entry name" value="HAD-like"/>
    <property type="match status" value="1"/>
</dbReference>
<reference evidence="1" key="1">
    <citation type="submission" date="2020-05" db="EMBL/GenBank/DDBJ databases">
        <authorList>
            <person name="Chiriac C."/>
            <person name="Salcher M."/>
            <person name="Ghai R."/>
            <person name="Kavagutti S V."/>
        </authorList>
    </citation>
    <scope>NUCLEOTIDE SEQUENCE</scope>
</reference>
<dbReference type="AlphaFoldDB" id="A0A6J7CSX0"/>
<dbReference type="SFLD" id="SFLDG01129">
    <property type="entry name" value="C1.5:_HAD__Beta-PGM__Phosphata"/>
    <property type="match status" value="1"/>
</dbReference>
<dbReference type="InterPro" id="IPR023214">
    <property type="entry name" value="HAD_sf"/>
</dbReference>
<proteinExistence type="predicted"/>
<name>A0A6J7CSX0_9ZZZZ</name>
<dbReference type="InterPro" id="IPR041492">
    <property type="entry name" value="HAD_2"/>
</dbReference>
<protein>
    <submittedName>
        <fullName evidence="1">Unannotated protein</fullName>
    </submittedName>
</protein>
<dbReference type="NCBIfam" id="TIGR01509">
    <property type="entry name" value="HAD-SF-IA-v3"/>
    <property type="match status" value="1"/>
</dbReference>
<accession>A0A6J7CSX0</accession>
<dbReference type="InterPro" id="IPR036412">
    <property type="entry name" value="HAD-like_sf"/>
</dbReference>
<dbReference type="EMBL" id="CAFBLH010000009">
    <property type="protein sequence ID" value="CAB4860961.1"/>
    <property type="molecule type" value="Genomic_DNA"/>
</dbReference>